<dbReference type="Gene3D" id="3.90.550.50">
    <property type="match status" value="1"/>
</dbReference>
<name>A0A7J6TN14_PEROL</name>
<dbReference type="CDD" id="cd07040">
    <property type="entry name" value="HP"/>
    <property type="match status" value="1"/>
</dbReference>
<sequence>MKSFLVIGHLLVSSSSAGPGYPPVYIIRHGEKPVVNDDQPSVELSLRGEIRAAALSAAFFPQHNPSKYRPIDVVVTQQPSEDYPIRRELHTAQAIISHTFAPLRQFKHTEEASLVEYLQDRALAGDVSLLVWEHYRIPAVALTLISRFNRSYEDARPPVWADDRYDILWQLNLDDGTIQQHCMVRLPPSFQQYTTLRSSSTVTSRYSPPPMNRLPSRVVHRRGYAFLRVICLACTLLFFLLWHYTESPLWQPARPRVQKKAEVYSLTELPGDSRWVRFVESLSGKPEKMDKRSFASAQSAEVKTQIEKLAKERYDKHSRTFQSLRQSSQDDSQSVVLCMGVRDDDRLQAHWRGWLNRMAAGGGVFIFGPKNHFDTRPQYLPPEVVFAASSIFFDSTPPRGASLWNIATIAHFLDCIGHFPNASFWIVADDDIWVHVENLRAFVEELDPNEISTFGTAAGDALNVWGGVVGYSRGFVKWLVASSKRFRSCSDSTYEYNKRKAARPLKNYYLRFGIPVAPYHQDCYLSYCSIKMASAKVYRSDLFYYDNPVNATLLDYSPALLEPYLGRAISIHHLKANDIDYLSYHAPGR</sequence>
<evidence type="ECO:0000313" key="2">
    <source>
        <dbReference type="EMBL" id="KAF4746729.1"/>
    </source>
</evidence>
<dbReference type="AlphaFoldDB" id="A0A7J6TN14"/>
<keyword evidence="1" id="KW-0732">Signal</keyword>
<feature type="chain" id="PRO_5029818394" evidence="1">
    <location>
        <begin position="18"/>
        <end position="589"/>
    </location>
</feature>
<comment type="caution">
    <text evidence="2">The sequence shown here is derived from an EMBL/GenBank/DDBJ whole genome shotgun (WGS) entry which is preliminary data.</text>
</comment>
<evidence type="ECO:0000313" key="3">
    <source>
        <dbReference type="Proteomes" id="UP000553632"/>
    </source>
</evidence>
<evidence type="ECO:0000256" key="1">
    <source>
        <dbReference type="SAM" id="SignalP"/>
    </source>
</evidence>
<reference evidence="2 3" key="1">
    <citation type="submission" date="2020-04" db="EMBL/GenBank/DDBJ databases">
        <title>Perkinsus olseni comparative genomics.</title>
        <authorList>
            <person name="Bogema D.R."/>
        </authorList>
    </citation>
    <scope>NUCLEOTIDE SEQUENCE [LARGE SCALE GENOMIC DNA]</scope>
    <source>
        <strain evidence="2 3">ATCC PRA-207</strain>
    </source>
</reference>
<dbReference type="Proteomes" id="UP000553632">
    <property type="component" value="Unassembled WGS sequence"/>
</dbReference>
<keyword evidence="3" id="KW-1185">Reference proteome</keyword>
<accession>A0A7J6TN14</accession>
<proteinExistence type="predicted"/>
<dbReference type="EMBL" id="JABANO010009503">
    <property type="protein sequence ID" value="KAF4746729.1"/>
    <property type="molecule type" value="Genomic_DNA"/>
</dbReference>
<gene>
    <name evidence="2" type="ORF">FOZ63_015518</name>
</gene>
<organism evidence="2 3">
    <name type="scientific">Perkinsus olseni</name>
    <name type="common">Perkinsus atlanticus</name>
    <dbReference type="NCBI Taxonomy" id="32597"/>
    <lineage>
        <taxon>Eukaryota</taxon>
        <taxon>Sar</taxon>
        <taxon>Alveolata</taxon>
        <taxon>Perkinsozoa</taxon>
        <taxon>Perkinsea</taxon>
        <taxon>Perkinsida</taxon>
        <taxon>Perkinsidae</taxon>
        <taxon>Perkinsus</taxon>
    </lineage>
</organism>
<feature type="signal peptide" evidence="1">
    <location>
        <begin position="1"/>
        <end position="17"/>
    </location>
</feature>
<protein>
    <submittedName>
        <fullName evidence="2">Uncharacterized protein</fullName>
    </submittedName>
</protein>